<gene>
    <name evidence="2" type="ORF">ESB00_04125</name>
</gene>
<feature type="transmembrane region" description="Helical" evidence="1">
    <location>
        <begin position="84"/>
        <end position="101"/>
    </location>
</feature>
<feature type="transmembrane region" description="Helical" evidence="1">
    <location>
        <begin position="51"/>
        <end position="78"/>
    </location>
</feature>
<proteinExistence type="predicted"/>
<comment type="caution">
    <text evidence="2">The sequence shown here is derived from an EMBL/GenBank/DDBJ whole genome shotgun (WGS) entry which is preliminary data.</text>
</comment>
<keyword evidence="1" id="KW-1133">Transmembrane helix</keyword>
<accession>A0A4Q1C833</accession>
<keyword evidence="1" id="KW-0472">Membrane</keyword>
<evidence type="ECO:0000256" key="1">
    <source>
        <dbReference type="SAM" id="Phobius"/>
    </source>
</evidence>
<sequence length="135" mass="14954">MKVTQGQVIARGLTHCCPNCGGGRLFKEGALFQLNDECPDCHLRFEKDDGFFLGAMSLNYGVTLVGFLLPVLLIWYAGWIGGRLAVGLAIGGSLVVPMLLYRSSRSWQLMLYYFFLPQHLPANRGKLEAGEDENI</sequence>
<dbReference type="Proteomes" id="UP000290218">
    <property type="component" value="Unassembled WGS sequence"/>
</dbReference>
<keyword evidence="3" id="KW-1185">Reference proteome</keyword>
<protein>
    <submittedName>
        <fullName evidence="2">DUF983 domain-containing protein</fullName>
    </submittedName>
</protein>
<evidence type="ECO:0000313" key="2">
    <source>
        <dbReference type="EMBL" id="RXK55094.1"/>
    </source>
</evidence>
<reference evidence="2 3" key="1">
    <citation type="submission" date="2019-01" db="EMBL/GenBank/DDBJ databases">
        <title>Lacunisphaera sp. strain TWA-58.</title>
        <authorList>
            <person name="Chen W.-M."/>
        </authorList>
    </citation>
    <scope>NUCLEOTIDE SEQUENCE [LARGE SCALE GENOMIC DNA]</scope>
    <source>
        <strain evidence="2 3">TWA-58</strain>
    </source>
</reference>
<evidence type="ECO:0000313" key="3">
    <source>
        <dbReference type="Proteomes" id="UP000290218"/>
    </source>
</evidence>
<name>A0A4Q1C833_9BACT</name>
<organism evidence="2 3">
    <name type="scientific">Oleiharenicola lentus</name>
    <dbReference type="NCBI Taxonomy" id="2508720"/>
    <lineage>
        <taxon>Bacteria</taxon>
        <taxon>Pseudomonadati</taxon>
        <taxon>Verrucomicrobiota</taxon>
        <taxon>Opitutia</taxon>
        <taxon>Opitutales</taxon>
        <taxon>Opitutaceae</taxon>
        <taxon>Oleiharenicola</taxon>
    </lineage>
</organism>
<dbReference type="OrthoDB" id="9799456at2"/>
<dbReference type="AlphaFoldDB" id="A0A4Q1C833"/>
<dbReference type="RefSeq" id="WP_129046460.1">
    <property type="nucleotide sequence ID" value="NZ_SDHX01000001.1"/>
</dbReference>
<keyword evidence="1" id="KW-0812">Transmembrane</keyword>
<dbReference type="EMBL" id="SDHX01000001">
    <property type="protein sequence ID" value="RXK55094.1"/>
    <property type="molecule type" value="Genomic_DNA"/>
</dbReference>